<name>A0A0R1XNP6_9LACO</name>
<organism evidence="4 5">
    <name type="scientific">Agrilactobacillus composti DSM 18527 = JCM 14202</name>
    <dbReference type="NCBI Taxonomy" id="1423734"/>
    <lineage>
        <taxon>Bacteria</taxon>
        <taxon>Bacillati</taxon>
        <taxon>Bacillota</taxon>
        <taxon>Bacilli</taxon>
        <taxon>Lactobacillales</taxon>
        <taxon>Lactobacillaceae</taxon>
        <taxon>Agrilactobacillus</taxon>
    </lineage>
</organism>
<evidence type="ECO:0000259" key="3">
    <source>
        <dbReference type="PROSITE" id="PS50893"/>
    </source>
</evidence>
<evidence type="ECO:0000256" key="1">
    <source>
        <dbReference type="ARBA" id="ARBA00022741"/>
    </source>
</evidence>
<keyword evidence="2 4" id="KW-0067">ATP-binding</keyword>
<accession>A0A0R1XNP6</accession>
<dbReference type="Proteomes" id="UP000051236">
    <property type="component" value="Unassembled WGS sequence"/>
</dbReference>
<dbReference type="EMBL" id="AZGA01000074">
    <property type="protein sequence ID" value="KRM31864.1"/>
    <property type="molecule type" value="Genomic_DNA"/>
</dbReference>
<protein>
    <submittedName>
        <fullName evidence="4">Nodulation ATP-binding protein I family protein</fullName>
    </submittedName>
</protein>
<dbReference type="GO" id="GO:0016887">
    <property type="term" value="F:ATP hydrolysis activity"/>
    <property type="evidence" value="ECO:0007669"/>
    <property type="project" value="InterPro"/>
</dbReference>
<dbReference type="Pfam" id="PF00005">
    <property type="entry name" value="ABC_tran"/>
    <property type="match status" value="1"/>
</dbReference>
<evidence type="ECO:0000256" key="2">
    <source>
        <dbReference type="ARBA" id="ARBA00022840"/>
    </source>
</evidence>
<dbReference type="InterPro" id="IPR027417">
    <property type="entry name" value="P-loop_NTPase"/>
</dbReference>
<dbReference type="InterPro" id="IPR003439">
    <property type="entry name" value="ABC_transporter-like_ATP-bd"/>
</dbReference>
<dbReference type="eggNOG" id="COG1131">
    <property type="taxonomic scope" value="Bacteria"/>
</dbReference>
<dbReference type="InterPro" id="IPR003593">
    <property type="entry name" value="AAA+_ATPase"/>
</dbReference>
<dbReference type="SMART" id="SM00382">
    <property type="entry name" value="AAA"/>
    <property type="match status" value="1"/>
</dbReference>
<comment type="caution">
    <text evidence="4">The sequence shown here is derived from an EMBL/GenBank/DDBJ whole genome shotgun (WGS) entry which is preliminary data.</text>
</comment>
<reference evidence="4 5" key="1">
    <citation type="journal article" date="2015" name="Genome Announc.">
        <title>Expanding the biotechnology potential of lactobacilli through comparative genomics of 213 strains and associated genera.</title>
        <authorList>
            <person name="Sun Z."/>
            <person name="Harris H.M."/>
            <person name="McCann A."/>
            <person name="Guo C."/>
            <person name="Argimon S."/>
            <person name="Zhang W."/>
            <person name="Yang X."/>
            <person name="Jeffery I.B."/>
            <person name="Cooney J.C."/>
            <person name="Kagawa T.F."/>
            <person name="Liu W."/>
            <person name="Song Y."/>
            <person name="Salvetti E."/>
            <person name="Wrobel A."/>
            <person name="Rasinkangas P."/>
            <person name="Parkhill J."/>
            <person name="Rea M.C."/>
            <person name="O'Sullivan O."/>
            <person name="Ritari J."/>
            <person name="Douillard F.P."/>
            <person name="Paul Ross R."/>
            <person name="Yang R."/>
            <person name="Briner A.E."/>
            <person name="Felis G.E."/>
            <person name="de Vos W.M."/>
            <person name="Barrangou R."/>
            <person name="Klaenhammer T.R."/>
            <person name="Caufield P.W."/>
            <person name="Cui Y."/>
            <person name="Zhang H."/>
            <person name="O'Toole P.W."/>
        </authorList>
    </citation>
    <scope>NUCLEOTIDE SEQUENCE [LARGE SCALE GENOMIC DNA]</scope>
    <source>
        <strain evidence="4 5">DSM 18527</strain>
    </source>
</reference>
<proteinExistence type="predicted"/>
<dbReference type="PANTHER" id="PTHR43038">
    <property type="entry name" value="ATP-BINDING CASSETTE, SUB-FAMILY H, MEMBER 1"/>
    <property type="match status" value="1"/>
</dbReference>
<dbReference type="PATRIC" id="fig|1423734.3.peg.551"/>
<dbReference type="PANTHER" id="PTHR43038:SF3">
    <property type="entry name" value="ABC TRANSPORTER G FAMILY MEMBER 20 ISOFORM X1"/>
    <property type="match status" value="1"/>
</dbReference>
<keyword evidence="5" id="KW-1185">Reference proteome</keyword>
<dbReference type="PROSITE" id="PS00211">
    <property type="entry name" value="ABC_TRANSPORTER_1"/>
    <property type="match status" value="1"/>
</dbReference>
<evidence type="ECO:0000313" key="5">
    <source>
        <dbReference type="Proteomes" id="UP000051236"/>
    </source>
</evidence>
<dbReference type="GO" id="GO:0005524">
    <property type="term" value="F:ATP binding"/>
    <property type="evidence" value="ECO:0007669"/>
    <property type="project" value="UniProtKB-KW"/>
</dbReference>
<dbReference type="SUPFAM" id="SSF52540">
    <property type="entry name" value="P-loop containing nucleoside triphosphate hydrolases"/>
    <property type="match status" value="1"/>
</dbReference>
<dbReference type="InterPro" id="IPR017871">
    <property type="entry name" value="ABC_transporter-like_CS"/>
</dbReference>
<keyword evidence="1" id="KW-0547">Nucleotide-binding</keyword>
<feature type="domain" description="ABC transporter" evidence="3">
    <location>
        <begin position="8"/>
        <end position="235"/>
    </location>
</feature>
<evidence type="ECO:0000313" key="4">
    <source>
        <dbReference type="EMBL" id="KRM31864.1"/>
    </source>
</evidence>
<dbReference type="CDD" id="cd03230">
    <property type="entry name" value="ABC_DR_subfamily_A"/>
    <property type="match status" value="1"/>
</dbReference>
<dbReference type="AlphaFoldDB" id="A0A0R1XNP6"/>
<gene>
    <name evidence="4" type="ORF">FC83_GL000545</name>
</gene>
<dbReference type="Gene3D" id="3.40.50.300">
    <property type="entry name" value="P-loop containing nucleotide triphosphate hydrolases"/>
    <property type="match status" value="1"/>
</dbReference>
<sequence length="249" mass="27177">MIVMSETIHVSNLQQGYGKTVVLRDINLSIQSGEILALIGPSGAGKTTLVSTIMGMLKPQQGQVTVLGQTMPNRQLLAKIGYMAQTDALYEALTGRENLNFFGAMQGLTPGQLKQQIPHAAGVVNLQQDLDTRVQAYSGGMKRRLSLAIALVSDPELLILDEPTVGIDPELRQQIWQELHQLATKGKTILLTTHVMEDAEQADQLMMIRNGAAIAQGTPKHLIAAFHVDSVEAVFLKAGRQQDENNRYI</sequence>
<dbReference type="PROSITE" id="PS50893">
    <property type="entry name" value="ABC_TRANSPORTER_2"/>
    <property type="match status" value="1"/>
</dbReference>
<dbReference type="STRING" id="1423734.FC83_GL000545"/>